<comment type="caution">
    <text evidence="1">The sequence shown here is derived from an EMBL/GenBank/DDBJ whole genome shotgun (WGS) entry which is preliminary data.</text>
</comment>
<name>A0A0F9ETZ5_9ZZZZ</name>
<proteinExistence type="predicted"/>
<sequence>MHYADTEQMEFIHPIMRLLLEDIDLRFGEQTITSLFRIDDDGVHGTLPLRGVDLRSREVAEGLKMAGWINLYWKYDPTRPKYKVAKAHGNGSNFHIHCQVSDLTEVAK</sequence>
<accession>A0A0F9ETZ5</accession>
<gene>
    <name evidence="1" type="ORF">LCGC14_2325440</name>
</gene>
<dbReference type="AlphaFoldDB" id="A0A0F9ETZ5"/>
<evidence type="ECO:0000313" key="1">
    <source>
        <dbReference type="EMBL" id="KKL48445.1"/>
    </source>
</evidence>
<dbReference type="EMBL" id="LAZR01033318">
    <property type="protein sequence ID" value="KKL48445.1"/>
    <property type="molecule type" value="Genomic_DNA"/>
</dbReference>
<protein>
    <recommendedName>
        <fullName evidence="2">GS catalytic domain-containing protein</fullName>
    </recommendedName>
</protein>
<reference evidence="1" key="1">
    <citation type="journal article" date="2015" name="Nature">
        <title>Complex archaea that bridge the gap between prokaryotes and eukaryotes.</title>
        <authorList>
            <person name="Spang A."/>
            <person name="Saw J.H."/>
            <person name="Jorgensen S.L."/>
            <person name="Zaremba-Niedzwiedzka K."/>
            <person name="Martijn J."/>
            <person name="Lind A.E."/>
            <person name="van Eijk R."/>
            <person name="Schleper C."/>
            <person name="Guy L."/>
            <person name="Ettema T.J."/>
        </authorList>
    </citation>
    <scope>NUCLEOTIDE SEQUENCE</scope>
</reference>
<organism evidence="1">
    <name type="scientific">marine sediment metagenome</name>
    <dbReference type="NCBI Taxonomy" id="412755"/>
    <lineage>
        <taxon>unclassified sequences</taxon>
        <taxon>metagenomes</taxon>
        <taxon>ecological metagenomes</taxon>
    </lineage>
</organism>
<evidence type="ECO:0008006" key="2">
    <source>
        <dbReference type="Google" id="ProtNLM"/>
    </source>
</evidence>